<feature type="region of interest" description="Disordered" evidence="5">
    <location>
        <begin position="592"/>
        <end position="647"/>
    </location>
</feature>
<keyword evidence="3" id="KW-0234">DNA repair</keyword>
<evidence type="ECO:0000256" key="5">
    <source>
        <dbReference type="SAM" id="MobiDB-lite"/>
    </source>
</evidence>
<evidence type="ECO:0000256" key="3">
    <source>
        <dbReference type="ARBA" id="ARBA00023204"/>
    </source>
</evidence>
<feature type="compositionally biased region" description="Low complexity" evidence="5">
    <location>
        <begin position="1"/>
        <end position="11"/>
    </location>
</feature>
<dbReference type="GO" id="GO:0006334">
    <property type="term" value="P:nucleosome assembly"/>
    <property type="evidence" value="ECO:0007669"/>
    <property type="project" value="TreeGrafter"/>
</dbReference>
<dbReference type="EMBL" id="MCFE01000035">
    <property type="protein sequence ID" value="ORY04411.1"/>
    <property type="molecule type" value="Genomic_DNA"/>
</dbReference>
<dbReference type="OrthoDB" id="440676at2759"/>
<evidence type="ECO:0000259" key="6">
    <source>
        <dbReference type="Pfam" id="PF12253"/>
    </source>
</evidence>
<dbReference type="AlphaFoldDB" id="A0A1Y1Z289"/>
<dbReference type="Proteomes" id="UP000193498">
    <property type="component" value="Unassembled WGS sequence"/>
</dbReference>
<dbReference type="GO" id="GO:0005634">
    <property type="term" value="C:nucleus"/>
    <property type="evidence" value="ECO:0007669"/>
    <property type="project" value="UniProtKB-SubCell"/>
</dbReference>
<keyword evidence="8" id="KW-1185">Reference proteome</keyword>
<dbReference type="PANTHER" id="PTHR15272:SF0">
    <property type="entry name" value="CHROMATIN ASSEMBLY FACTOR 1 SUBUNIT A"/>
    <property type="match status" value="1"/>
</dbReference>
<name>A0A1Y1Z289_9FUNG</name>
<feature type="compositionally biased region" description="Acidic residues" evidence="5">
    <location>
        <begin position="592"/>
        <end position="624"/>
    </location>
</feature>
<dbReference type="PANTHER" id="PTHR15272">
    <property type="entry name" value="CHROMATIN ASSEMBLY FACTOR 1 SUBUNIT A CAF-1 SUBUNIT A"/>
    <property type="match status" value="1"/>
</dbReference>
<feature type="region of interest" description="Disordered" evidence="5">
    <location>
        <begin position="1"/>
        <end position="46"/>
    </location>
</feature>
<organism evidence="7 8">
    <name type="scientific">Basidiobolus meristosporus CBS 931.73</name>
    <dbReference type="NCBI Taxonomy" id="1314790"/>
    <lineage>
        <taxon>Eukaryota</taxon>
        <taxon>Fungi</taxon>
        <taxon>Fungi incertae sedis</taxon>
        <taxon>Zoopagomycota</taxon>
        <taxon>Entomophthoromycotina</taxon>
        <taxon>Basidiobolomycetes</taxon>
        <taxon>Basidiobolales</taxon>
        <taxon>Basidiobolaceae</taxon>
        <taxon>Basidiobolus</taxon>
    </lineage>
</organism>
<dbReference type="InParanoid" id="A0A1Y1Z289"/>
<proteinExistence type="predicted"/>
<dbReference type="GO" id="GO:0006281">
    <property type="term" value="P:DNA repair"/>
    <property type="evidence" value="ECO:0007669"/>
    <property type="project" value="UniProtKB-KW"/>
</dbReference>
<reference evidence="7 8" key="1">
    <citation type="submission" date="2016-07" db="EMBL/GenBank/DDBJ databases">
        <title>Pervasive Adenine N6-methylation of Active Genes in Fungi.</title>
        <authorList>
            <consortium name="DOE Joint Genome Institute"/>
            <person name="Mondo S.J."/>
            <person name="Dannebaum R.O."/>
            <person name="Kuo R.C."/>
            <person name="Labutti K."/>
            <person name="Haridas S."/>
            <person name="Kuo A."/>
            <person name="Salamov A."/>
            <person name="Ahrendt S.R."/>
            <person name="Lipzen A."/>
            <person name="Sullivan W."/>
            <person name="Andreopoulos W.B."/>
            <person name="Clum A."/>
            <person name="Lindquist E."/>
            <person name="Daum C."/>
            <person name="Ramamoorthy G.K."/>
            <person name="Gryganskyi A."/>
            <person name="Culley D."/>
            <person name="Magnuson J.K."/>
            <person name="James T.Y."/>
            <person name="O'Malley M.A."/>
            <person name="Stajich J.E."/>
            <person name="Spatafora J.W."/>
            <person name="Visel A."/>
            <person name="Grigoriev I.V."/>
        </authorList>
    </citation>
    <scope>NUCLEOTIDE SEQUENCE [LARGE SCALE GENOMIC DNA]</scope>
    <source>
        <strain evidence="7 8">CBS 931.73</strain>
    </source>
</reference>
<dbReference type="STRING" id="1314790.A0A1Y1Z289"/>
<feature type="compositionally biased region" description="Basic and acidic residues" evidence="5">
    <location>
        <begin position="395"/>
        <end position="433"/>
    </location>
</feature>
<evidence type="ECO:0000256" key="2">
    <source>
        <dbReference type="ARBA" id="ARBA00022763"/>
    </source>
</evidence>
<feature type="region of interest" description="Disordered" evidence="5">
    <location>
        <begin position="380"/>
        <end position="435"/>
    </location>
</feature>
<keyword evidence="2" id="KW-0227">DNA damage</keyword>
<sequence>MPSKSAPSTPKKSGRSLLSFFTPSPCASEGPKIPEKESPFLPETTESSCSVATASASNDQGLVDRSENCLGVKAQETEYNDSEETSDKKELKIVPYVYIEKCVPKGWEVEEGMDIPKPQNLATSEVGQAPAEVDSYLTKSDNVENKSTSDKPVSLLEATPNEGVIQQEQPVIPARRLVELKNERLVFHEKKITFLLHPDTIVELASFHVSMEGNAGPLLPFPQEFHPLLCKLIQESDLPLSSLVSHVMDILCPTGYKDDDAPVELPKINPRSVENSILLLARHHNYIDSNAILDINHEDERPCSNLAIVRWEVQNLESAFSPDLIKIIERRREKRKQASSEVQALFDSLPDDQKEKIRTIAQASKRKRKVQDVIDEELKRKEREEREAKKRKAKEQKEAEKRHLKEQKEFEKKLQKEEERKKKEEAQKQKEQGQTRLQGFFSSIKKDRATTAQPESYFDELFRPFHVKQCTFLAPINRFAREPSDNYEVALHSEHPAADFKVEDLFHENLQGWKSAAKYTSCRSQRNDATWIGDEDSSILVKSKAPKMKLLQFAENYRPAYYGTWSKKSHAISGRKCFARDTGVFDYDYDSEAEWEEDEEGEECKSDDDDSEEDPMDAEEDQEDGWLVPTGYLSEDEMDEDSISGKSSFESFISSELTDFQQGLKTSEIKTRESSGR</sequence>
<dbReference type="Pfam" id="PF12253">
    <property type="entry name" value="CAF1A_dimeriz"/>
    <property type="match status" value="1"/>
</dbReference>
<comment type="caution">
    <text evidence="7">The sequence shown here is derived from an EMBL/GenBank/DDBJ whole genome shotgun (WGS) entry which is preliminary data.</text>
</comment>
<dbReference type="InterPro" id="IPR022043">
    <property type="entry name" value="CAF1A_DD"/>
</dbReference>
<accession>A0A1Y1Z289</accession>
<evidence type="ECO:0000256" key="4">
    <source>
        <dbReference type="ARBA" id="ARBA00023242"/>
    </source>
</evidence>
<protein>
    <recommendedName>
        <fullName evidence="6">Chromatin assembly factor 1 subunit A dimerization domain-containing protein</fullName>
    </recommendedName>
</protein>
<gene>
    <name evidence="7" type="ORF">K493DRAFT_54637</name>
</gene>
<dbReference type="GO" id="GO:0033186">
    <property type="term" value="C:CAF-1 complex"/>
    <property type="evidence" value="ECO:0007669"/>
    <property type="project" value="TreeGrafter"/>
</dbReference>
<evidence type="ECO:0000313" key="8">
    <source>
        <dbReference type="Proteomes" id="UP000193498"/>
    </source>
</evidence>
<comment type="subcellular location">
    <subcellularLocation>
        <location evidence="1">Nucleus</location>
    </subcellularLocation>
</comment>
<keyword evidence="4" id="KW-0539">Nucleus</keyword>
<evidence type="ECO:0000313" key="7">
    <source>
        <dbReference type="EMBL" id="ORY04411.1"/>
    </source>
</evidence>
<feature type="domain" description="Chromatin assembly factor 1 subunit A dimerization" evidence="6">
    <location>
        <begin position="549"/>
        <end position="620"/>
    </location>
</feature>
<evidence type="ECO:0000256" key="1">
    <source>
        <dbReference type="ARBA" id="ARBA00004123"/>
    </source>
</evidence>